<organism evidence="1 2">
    <name type="scientific">Nitrospirillum amazonense</name>
    <dbReference type="NCBI Taxonomy" id="28077"/>
    <lineage>
        <taxon>Bacteria</taxon>
        <taxon>Pseudomonadati</taxon>
        <taxon>Pseudomonadota</taxon>
        <taxon>Alphaproteobacteria</taxon>
        <taxon>Rhodospirillales</taxon>
        <taxon>Azospirillaceae</taxon>
        <taxon>Nitrospirillum</taxon>
    </lineage>
</organism>
<evidence type="ECO:0000313" key="2">
    <source>
        <dbReference type="Proteomes" id="UP000320516"/>
    </source>
</evidence>
<dbReference type="RefSeq" id="WP_145610902.1">
    <property type="nucleotide sequence ID" value="NZ_VITV01000004.1"/>
</dbReference>
<dbReference type="Gene3D" id="3.40.50.300">
    <property type="entry name" value="P-loop containing nucleotide triphosphate hydrolases"/>
    <property type="match status" value="1"/>
</dbReference>
<name>A0A560JWE4_9PROT</name>
<evidence type="ECO:0008006" key="3">
    <source>
        <dbReference type="Google" id="ProtNLM"/>
    </source>
</evidence>
<accession>A0A560JWE4</accession>
<proteinExistence type="predicted"/>
<dbReference type="Proteomes" id="UP000320516">
    <property type="component" value="Unassembled WGS sequence"/>
</dbReference>
<protein>
    <recommendedName>
        <fullName evidence="3">AAA domain-containing protein</fullName>
    </recommendedName>
</protein>
<gene>
    <name evidence="1" type="ORF">FBZ87_104531</name>
</gene>
<dbReference type="EMBL" id="VITV01000004">
    <property type="protein sequence ID" value="TWB75425.1"/>
    <property type="molecule type" value="Genomic_DNA"/>
</dbReference>
<evidence type="ECO:0000313" key="1">
    <source>
        <dbReference type="EMBL" id="TWB75425.1"/>
    </source>
</evidence>
<reference evidence="1 2" key="1">
    <citation type="submission" date="2019-06" db="EMBL/GenBank/DDBJ databases">
        <title>Genomic Encyclopedia of Type Strains, Phase IV (KMG-V): Genome sequencing to study the core and pangenomes of soil and plant-associated prokaryotes.</title>
        <authorList>
            <person name="Whitman W."/>
        </authorList>
    </citation>
    <scope>NUCLEOTIDE SEQUENCE [LARGE SCALE GENOMIC DNA]</scope>
    <source>
        <strain evidence="1 2">BR 12005</strain>
    </source>
</reference>
<comment type="caution">
    <text evidence="1">The sequence shown here is derived from an EMBL/GenBank/DDBJ whole genome shotgun (WGS) entry which is preliminary data.</text>
</comment>
<dbReference type="InterPro" id="IPR027417">
    <property type="entry name" value="P-loop_NTPase"/>
</dbReference>
<sequence>MPEASERIADIFKATGQPTVTYVKRDSGSLERKLKSAIEESGQLCLITGPSKTGKTTLYREVISNIGKEPLIVRCDKKTKCDDIWKKALEAVDFDRIESISTQKTSKISGELEGSGAFGWKWLANTAIRIKGTIARDTGETDIKKKILSEAGPDLLIPILKETNYVLVIEDFHYLNDDEKILLFQQWKGFIDEEVSVLVLGTTHRAVDIANSNKDLIGRIAQIDVGHWECPDLEAICIQGFGHLEQRISKSLIRKIAEEAVGLPIVVQQICLSIFQSKNIATVQQARQSNFRITEDILLSCMHDTANTKYLQFASHYATLIRGPKEKTRKYNTYELVIACFTLNPIKFSLTRSEINERLKKLPLENQKPPPAASLNSTLGALKTFQETRGFELIEWIQNENKLYIIEPSFLFYVRWRAKHNATPTQLDLFEALLIRQE</sequence>
<dbReference type="AlphaFoldDB" id="A0A560JWE4"/>
<dbReference type="SUPFAM" id="SSF52540">
    <property type="entry name" value="P-loop containing nucleoside triphosphate hydrolases"/>
    <property type="match status" value="1"/>
</dbReference>